<name>A0AAN9SLN8_PSOTE</name>
<dbReference type="EMBL" id="JAYMYS010000003">
    <property type="protein sequence ID" value="KAK7399060.1"/>
    <property type="molecule type" value="Genomic_DNA"/>
</dbReference>
<organism evidence="1 2">
    <name type="scientific">Psophocarpus tetragonolobus</name>
    <name type="common">Winged bean</name>
    <name type="synonym">Dolichos tetragonolobus</name>
    <dbReference type="NCBI Taxonomy" id="3891"/>
    <lineage>
        <taxon>Eukaryota</taxon>
        <taxon>Viridiplantae</taxon>
        <taxon>Streptophyta</taxon>
        <taxon>Embryophyta</taxon>
        <taxon>Tracheophyta</taxon>
        <taxon>Spermatophyta</taxon>
        <taxon>Magnoliopsida</taxon>
        <taxon>eudicotyledons</taxon>
        <taxon>Gunneridae</taxon>
        <taxon>Pentapetalae</taxon>
        <taxon>rosids</taxon>
        <taxon>fabids</taxon>
        <taxon>Fabales</taxon>
        <taxon>Fabaceae</taxon>
        <taxon>Papilionoideae</taxon>
        <taxon>50 kb inversion clade</taxon>
        <taxon>NPAAA clade</taxon>
        <taxon>indigoferoid/millettioid clade</taxon>
        <taxon>Phaseoleae</taxon>
        <taxon>Psophocarpus</taxon>
    </lineage>
</organism>
<accession>A0AAN9SLN8</accession>
<sequence length="90" mass="10580">MRHPNIEEMYDENVPIVVPKGVFGIQTFQRQGDMQQRCSYYGVEGCVNALEFVWEAWIIDLVRSDDYCVFPIRLITYIRDFAGYDGQHLL</sequence>
<evidence type="ECO:0000313" key="2">
    <source>
        <dbReference type="Proteomes" id="UP001386955"/>
    </source>
</evidence>
<dbReference type="Proteomes" id="UP001386955">
    <property type="component" value="Unassembled WGS sequence"/>
</dbReference>
<proteinExistence type="predicted"/>
<dbReference type="AlphaFoldDB" id="A0AAN9SLN8"/>
<keyword evidence="2" id="KW-1185">Reference proteome</keyword>
<gene>
    <name evidence="1" type="ORF">VNO78_10235</name>
</gene>
<reference evidence="1 2" key="1">
    <citation type="submission" date="2024-01" db="EMBL/GenBank/DDBJ databases">
        <title>The genomes of 5 underutilized Papilionoideae crops provide insights into root nodulation and disease resistanc.</title>
        <authorList>
            <person name="Jiang F."/>
        </authorList>
    </citation>
    <scope>NUCLEOTIDE SEQUENCE [LARGE SCALE GENOMIC DNA]</scope>
    <source>
        <strain evidence="1">DUOXIRENSHENG_FW03</strain>
        <tissue evidence="1">Leaves</tissue>
    </source>
</reference>
<protein>
    <submittedName>
        <fullName evidence="1">Uncharacterized protein</fullName>
    </submittedName>
</protein>
<evidence type="ECO:0000313" key="1">
    <source>
        <dbReference type="EMBL" id="KAK7399060.1"/>
    </source>
</evidence>
<comment type="caution">
    <text evidence="1">The sequence shown here is derived from an EMBL/GenBank/DDBJ whole genome shotgun (WGS) entry which is preliminary data.</text>
</comment>